<evidence type="ECO:0000313" key="3">
    <source>
        <dbReference type="Proteomes" id="UP000645555"/>
    </source>
</evidence>
<proteinExistence type="predicted"/>
<evidence type="ECO:0000313" key="2">
    <source>
        <dbReference type="EMBL" id="GGX44267.1"/>
    </source>
</evidence>
<reference evidence="2" key="1">
    <citation type="journal article" date="2014" name="Int. J. Syst. Evol. Microbiol.">
        <title>Complete genome sequence of Corynebacterium casei LMG S-19264T (=DSM 44701T), isolated from a smear-ripened cheese.</title>
        <authorList>
            <consortium name="US DOE Joint Genome Institute (JGI-PGF)"/>
            <person name="Walter F."/>
            <person name="Albersmeier A."/>
            <person name="Kalinowski J."/>
            <person name="Ruckert C."/>
        </authorList>
    </citation>
    <scope>NUCLEOTIDE SEQUENCE</scope>
    <source>
        <strain evidence="2">JCM 4956</strain>
    </source>
</reference>
<feature type="region of interest" description="Disordered" evidence="1">
    <location>
        <begin position="1"/>
        <end position="101"/>
    </location>
</feature>
<evidence type="ECO:0000256" key="1">
    <source>
        <dbReference type="SAM" id="MobiDB-lite"/>
    </source>
</evidence>
<reference evidence="2" key="2">
    <citation type="submission" date="2020-09" db="EMBL/GenBank/DDBJ databases">
        <authorList>
            <person name="Sun Q."/>
            <person name="Ohkuma M."/>
        </authorList>
    </citation>
    <scope>NUCLEOTIDE SEQUENCE</scope>
    <source>
        <strain evidence="2">JCM 4956</strain>
    </source>
</reference>
<comment type="caution">
    <text evidence="2">The sequence shown here is derived from an EMBL/GenBank/DDBJ whole genome shotgun (WGS) entry which is preliminary data.</text>
</comment>
<keyword evidence="3" id="KW-1185">Reference proteome</keyword>
<gene>
    <name evidence="2" type="ORF">GCM10010515_08940</name>
</gene>
<protein>
    <submittedName>
        <fullName evidence="2">Uncharacterized protein</fullName>
    </submittedName>
</protein>
<dbReference type="AlphaFoldDB" id="A0A918K221"/>
<accession>A0A918K221</accession>
<dbReference type="Proteomes" id="UP000645555">
    <property type="component" value="Unassembled WGS sequence"/>
</dbReference>
<dbReference type="EMBL" id="BMWD01000002">
    <property type="protein sequence ID" value="GGX44267.1"/>
    <property type="molecule type" value="Genomic_DNA"/>
</dbReference>
<organism evidence="2 3">
    <name type="scientific">Streptomyces fructofermentans</name>
    <dbReference type="NCBI Taxonomy" id="152141"/>
    <lineage>
        <taxon>Bacteria</taxon>
        <taxon>Bacillati</taxon>
        <taxon>Actinomycetota</taxon>
        <taxon>Actinomycetes</taxon>
        <taxon>Kitasatosporales</taxon>
        <taxon>Streptomycetaceae</taxon>
        <taxon>Streptomyces</taxon>
    </lineage>
</organism>
<sequence>MGAVSGRPQIRRRPRPSARSGPRTCHPYGTCPAGNVVEESRNRTGPRAVPSPEGSSGLRIPGARQAHGRDAGGGGGAGSERFGSALNDGSNGGYPDRQPPP</sequence>
<name>A0A918K221_9ACTN</name>